<dbReference type="GO" id="GO:0005524">
    <property type="term" value="F:ATP binding"/>
    <property type="evidence" value="ECO:0007669"/>
    <property type="project" value="InterPro"/>
</dbReference>
<dbReference type="InterPro" id="IPR011009">
    <property type="entry name" value="Kinase-like_dom_sf"/>
</dbReference>
<dbReference type="InParanoid" id="A0A0C3DN54"/>
<dbReference type="Pfam" id="PF17667">
    <property type="entry name" value="Pkinase_fungal"/>
    <property type="match status" value="1"/>
</dbReference>
<dbReference type="GO" id="GO:0004672">
    <property type="term" value="F:protein kinase activity"/>
    <property type="evidence" value="ECO:0007669"/>
    <property type="project" value="InterPro"/>
</dbReference>
<feature type="non-terminal residue" evidence="2">
    <location>
        <position position="1"/>
    </location>
</feature>
<sequence length="93" mass="10526">AHHDAFEKAGVLHGDISVGKIMIYEGMGILIDWDLVKLINQSGPRQTTRTGTWQFMSVALMCNHEAMHGYMDNLKSLLYVLLWSTLMYIPTSL</sequence>
<dbReference type="HOGENOM" id="CLU_138921_1_0_1"/>
<dbReference type="PANTHER" id="PTHR38248">
    <property type="entry name" value="FUNK1 6"/>
    <property type="match status" value="1"/>
</dbReference>
<reference evidence="3" key="2">
    <citation type="submission" date="2015-01" db="EMBL/GenBank/DDBJ databases">
        <title>Evolutionary Origins and Diversification of the Mycorrhizal Mutualists.</title>
        <authorList>
            <consortium name="DOE Joint Genome Institute"/>
            <consortium name="Mycorrhizal Genomics Consortium"/>
            <person name="Kohler A."/>
            <person name="Kuo A."/>
            <person name="Nagy L.G."/>
            <person name="Floudas D."/>
            <person name="Copeland A."/>
            <person name="Barry K.W."/>
            <person name="Cichocki N."/>
            <person name="Veneault-Fourrey C."/>
            <person name="LaButti K."/>
            <person name="Lindquist E.A."/>
            <person name="Lipzen A."/>
            <person name="Lundell T."/>
            <person name="Morin E."/>
            <person name="Murat C."/>
            <person name="Riley R."/>
            <person name="Ohm R."/>
            <person name="Sun H."/>
            <person name="Tunlid A."/>
            <person name="Henrissat B."/>
            <person name="Grigoriev I.V."/>
            <person name="Hibbett D.S."/>
            <person name="Martin F."/>
        </authorList>
    </citation>
    <scope>NUCLEOTIDE SEQUENCE [LARGE SCALE GENOMIC DNA]</scope>
    <source>
        <strain evidence="3">Foug A</strain>
    </source>
</reference>
<dbReference type="OrthoDB" id="2747778at2759"/>
<evidence type="ECO:0000313" key="2">
    <source>
        <dbReference type="EMBL" id="KIM57466.1"/>
    </source>
</evidence>
<gene>
    <name evidence="2" type="ORF">SCLCIDRAFT_81206</name>
</gene>
<dbReference type="Gene3D" id="1.10.510.10">
    <property type="entry name" value="Transferase(Phosphotransferase) domain 1"/>
    <property type="match status" value="1"/>
</dbReference>
<dbReference type="EMBL" id="KN822100">
    <property type="protein sequence ID" value="KIM57466.1"/>
    <property type="molecule type" value="Genomic_DNA"/>
</dbReference>
<feature type="domain" description="Protein kinase" evidence="1">
    <location>
        <begin position="1"/>
        <end position="93"/>
    </location>
</feature>
<proteinExistence type="predicted"/>
<keyword evidence="3" id="KW-1185">Reference proteome</keyword>
<name>A0A0C3DN54_9AGAM</name>
<reference evidence="2 3" key="1">
    <citation type="submission" date="2014-04" db="EMBL/GenBank/DDBJ databases">
        <authorList>
            <consortium name="DOE Joint Genome Institute"/>
            <person name="Kuo A."/>
            <person name="Kohler A."/>
            <person name="Nagy L.G."/>
            <person name="Floudas D."/>
            <person name="Copeland A."/>
            <person name="Barry K.W."/>
            <person name="Cichocki N."/>
            <person name="Veneault-Fourrey C."/>
            <person name="LaButti K."/>
            <person name="Lindquist E.A."/>
            <person name="Lipzen A."/>
            <person name="Lundell T."/>
            <person name="Morin E."/>
            <person name="Murat C."/>
            <person name="Sun H."/>
            <person name="Tunlid A."/>
            <person name="Henrissat B."/>
            <person name="Grigoriev I.V."/>
            <person name="Hibbett D.S."/>
            <person name="Martin F."/>
            <person name="Nordberg H.P."/>
            <person name="Cantor M.N."/>
            <person name="Hua S.X."/>
        </authorList>
    </citation>
    <scope>NUCLEOTIDE SEQUENCE [LARGE SCALE GENOMIC DNA]</scope>
    <source>
        <strain evidence="2 3">Foug A</strain>
    </source>
</reference>
<dbReference type="AlphaFoldDB" id="A0A0C3DN54"/>
<organism evidence="2 3">
    <name type="scientific">Scleroderma citrinum Foug A</name>
    <dbReference type="NCBI Taxonomy" id="1036808"/>
    <lineage>
        <taxon>Eukaryota</taxon>
        <taxon>Fungi</taxon>
        <taxon>Dikarya</taxon>
        <taxon>Basidiomycota</taxon>
        <taxon>Agaricomycotina</taxon>
        <taxon>Agaricomycetes</taxon>
        <taxon>Agaricomycetidae</taxon>
        <taxon>Boletales</taxon>
        <taxon>Sclerodermatineae</taxon>
        <taxon>Sclerodermataceae</taxon>
        <taxon>Scleroderma</taxon>
    </lineage>
</organism>
<feature type="non-terminal residue" evidence="2">
    <location>
        <position position="93"/>
    </location>
</feature>
<dbReference type="Proteomes" id="UP000053989">
    <property type="component" value="Unassembled WGS sequence"/>
</dbReference>
<dbReference type="InterPro" id="IPR040976">
    <property type="entry name" value="Pkinase_fungal"/>
</dbReference>
<dbReference type="PANTHER" id="PTHR38248:SF2">
    <property type="entry name" value="FUNK1 11"/>
    <property type="match status" value="1"/>
</dbReference>
<accession>A0A0C3DN54</accession>
<evidence type="ECO:0000313" key="3">
    <source>
        <dbReference type="Proteomes" id="UP000053989"/>
    </source>
</evidence>
<dbReference type="SUPFAM" id="SSF56112">
    <property type="entry name" value="Protein kinase-like (PK-like)"/>
    <property type="match status" value="1"/>
</dbReference>
<dbReference type="PROSITE" id="PS50011">
    <property type="entry name" value="PROTEIN_KINASE_DOM"/>
    <property type="match status" value="1"/>
</dbReference>
<dbReference type="InterPro" id="IPR000719">
    <property type="entry name" value="Prot_kinase_dom"/>
</dbReference>
<protein>
    <recommendedName>
        <fullName evidence="1">Protein kinase domain-containing protein</fullName>
    </recommendedName>
</protein>
<evidence type="ECO:0000259" key="1">
    <source>
        <dbReference type="PROSITE" id="PS50011"/>
    </source>
</evidence>
<dbReference type="STRING" id="1036808.A0A0C3DN54"/>